<dbReference type="Proteomes" id="UP001642540">
    <property type="component" value="Unassembled WGS sequence"/>
</dbReference>
<protein>
    <recommendedName>
        <fullName evidence="3">CCHC-type domain-containing protein</fullName>
    </recommendedName>
</protein>
<dbReference type="PANTHER" id="PTHR15962">
    <property type="entry name" value="ACTIVITY-REGULATED CYTOSKELETON-ASSOCIATED PROTEIN"/>
    <property type="match status" value="1"/>
</dbReference>
<dbReference type="InterPro" id="IPR023263">
    <property type="entry name" value="Arc"/>
</dbReference>
<proteinExistence type="predicted"/>
<dbReference type="SUPFAM" id="SSF57756">
    <property type="entry name" value="Retrovirus zinc finger-like domains"/>
    <property type="match status" value="1"/>
</dbReference>
<evidence type="ECO:0000313" key="4">
    <source>
        <dbReference type="EMBL" id="CAL8111192.1"/>
    </source>
</evidence>
<dbReference type="InterPro" id="IPR001878">
    <property type="entry name" value="Znf_CCHC"/>
</dbReference>
<evidence type="ECO:0000259" key="3">
    <source>
        <dbReference type="PROSITE" id="PS50158"/>
    </source>
</evidence>
<organism evidence="4 5">
    <name type="scientific">Orchesella dallaii</name>
    <dbReference type="NCBI Taxonomy" id="48710"/>
    <lineage>
        <taxon>Eukaryota</taxon>
        <taxon>Metazoa</taxon>
        <taxon>Ecdysozoa</taxon>
        <taxon>Arthropoda</taxon>
        <taxon>Hexapoda</taxon>
        <taxon>Collembola</taxon>
        <taxon>Entomobryomorpha</taxon>
        <taxon>Entomobryoidea</taxon>
        <taxon>Orchesellidae</taxon>
        <taxon>Orchesellinae</taxon>
        <taxon>Orchesella</taxon>
    </lineage>
</organism>
<comment type="caution">
    <text evidence="4">The sequence shown here is derived from an EMBL/GenBank/DDBJ whole genome shotgun (WGS) entry which is preliminary data.</text>
</comment>
<dbReference type="InterPro" id="IPR036875">
    <property type="entry name" value="Znf_CCHC_sf"/>
</dbReference>
<dbReference type="EMBL" id="CAXLJM020000046">
    <property type="protein sequence ID" value="CAL8111192.1"/>
    <property type="molecule type" value="Genomic_DNA"/>
</dbReference>
<sequence length="702" mass="79999">MSGKERIPSTSTSDGEGNKRTRSGITYDGKDVQKKTRKRKEVNKLEEEAKPDHPPTTVFAVDTHEVEEQFDTNNSITTSYLATYSTAQGGVVDRYAYESPAETLERFGRENQEWRRLHPVSGTEIPIDSETRETENFFSTVTTPELEVNQFGGSENIQHPQIMNADEIAELIKQEVARALEAAARQQHDPIIFERILDAVQTQNEAILSQGASNAEAITNTLKNVQLSSVSSHIDPPKFDVKKMSVKGFLGQAENYFKSMRYDNSLYLTAVRQILPSEIKLWYDHEISEGFSTWKEFKKAFKEKYDGWYERETRMRTLNLKKQQRSEPTERFIYEVIELSRYCYPDEDEADHVRRAQGALYPHLAVAVGLGVHNTARDLIRACEIASSMVQAQDAICKRECSVPPMRGGEKNENNSLNKNGKPNPSNGNNGNTQFQQRGENRGGFSNRRQGRGRFNSRGSYNAATGGNREPPESNPRGGNNISRGPSRGGRTAYKNIQRSNRETEKDDSTVKCMKCQGYGHKIKDCPTKRGISMVLLEDGTEVPIVEESLDDKPTEPLNDLDRELAKMEEPDEKTILQQLRNIPDKMKKIAKWVGQNIANAQRRNKLYYDKKRRQHSFKTGDFVLMKNHQLSSKIEHRAAKLLKRYIGPYELGKQEDEVNFEILTIPGKRPFCKRHVDELKPFIDDKNGGDELEEETSEEED</sequence>
<reference evidence="4 5" key="1">
    <citation type="submission" date="2024-08" db="EMBL/GenBank/DDBJ databases">
        <authorList>
            <person name="Cucini C."/>
            <person name="Frati F."/>
        </authorList>
    </citation>
    <scope>NUCLEOTIDE SEQUENCE [LARGE SCALE GENOMIC DNA]</scope>
</reference>
<feature type="region of interest" description="Disordered" evidence="2">
    <location>
        <begin position="683"/>
        <end position="702"/>
    </location>
</feature>
<evidence type="ECO:0000256" key="2">
    <source>
        <dbReference type="SAM" id="MobiDB-lite"/>
    </source>
</evidence>
<keyword evidence="5" id="KW-1185">Reference proteome</keyword>
<dbReference type="PANTHER" id="PTHR15962:SF0">
    <property type="entry name" value="ACTIVITY-REGULATED CYTOSKELETON-ASSOCIATED PROTEIN"/>
    <property type="match status" value="1"/>
</dbReference>
<feature type="region of interest" description="Disordered" evidence="2">
    <location>
        <begin position="403"/>
        <end position="509"/>
    </location>
</feature>
<evidence type="ECO:0000313" key="5">
    <source>
        <dbReference type="Proteomes" id="UP001642540"/>
    </source>
</evidence>
<evidence type="ECO:0000256" key="1">
    <source>
        <dbReference type="PROSITE-ProRule" id="PRU00047"/>
    </source>
</evidence>
<keyword evidence="1" id="KW-0479">Metal-binding</keyword>
<feature type="compositionally biased region" description="Basic and acidic residues" evidence="2">
    <location>
        <begin position="500"/>
        <end position="509"/>
    </location>
</feature>
<feature type="region of interest" description="Disordered" evidence="2">
    <location>
        <begin position="1"/>
        <end position="56"/>
    </location>
</feature>
<feature type="compositionally biased region" description="Basic and acidic residues" evidence="2">
    <location>
        <begin position="42"/>
        <end position="53"/>
    </location>
</feature>
<dbReference type="PROSITE" id="PS50158">
    <property type="entry name" value="ZF_CCHC"/>
    <property type="match status" value="1"/>
</dbReference>
<feature type="compositionally biased region" description="Acidic residues" evidence="2">
    <location>
        <begin position="691"/>
        <end position="702"/>
    </location>
</feature>
<accession>A0ABP1QX80</accession>
<feature type="domain" description="CCHC-type" evidence="3">
    <location>
        <begin position="512"/>
        <end position="527"/>
    </location>
</feature>
<keyword evidence="1" id="KW-0863">Zinc-finger</keyword>
<gene>
    <name evidence="4" type="ORF">ODALV1_LOCUS14815</name>
</gene>
<feature type="compositionally biased region" description="Low complexity" evidence="2">
    <location>
        <begin position="414"/>
        <end position="432"/>
    </location>
</feature>
<keyword evidence="1" id="KW-0862">Zinc</keyword>
<name>A0ABP1QX80_9HEXA</name>